<dbReference type="PROSITE" id="PS51456">
    <property type="entry name" value="MYOSIN_MOTOR"/>
    <property type="match status" value="1"/>
</dbReference>
<organism evidence="10 11">
    <name type="scientific">Phytophthora citrophthora</name>
    <dbReference type="NCBI Taxonomy" id="4793"/>
    <lineage>
        <taxon>Eukaryota</taxon>
        <taxon>Sar</taxon>
        <taxon>Stramenopiles</taxon>
        <taxon>Oomycota</taxon>
        <taxon>Peronosporomycetes</taxon>
        <taxon>Peronosporales</taxon>
        <taxon>Peronosporaceae</taxon>
        <taxon>Phytophthora</taxon>
    </lineage>
</organism>
<dbReference type="PANTHER" id="PTHR13140:SF706">
    <property type="entry name" value="DILUTE CLASS UNCONVENTIONAL MYOSIN, ISOFORM C"/>
    <property type="match status" value="1"/>
</dbReference>
<sequence>MLNWRKATGYFSTFAPTKKKIVTSATQTLRKRCKRGFSGSLSHSQDESTAAKQPSCCLSSAEACSRRAEARDNAGRRARCLACMHLTHRHGVVTPPKYVRYTSEATYDAFSLADANFALSAAEEGEQAKAKGEKERRAFTRADDSRHELPLASVYRRRHSLSRGNPQRQVYAPDTEHVWLPGVICGASGDGKKLTVRLDEVVGPKDASVLEQIPSERELHTFAGSQREVNLTDASVLEALNAKNTSVESGDNKPSLPLQNTSESANGFEDMILIDHLHEASILFNLRRRFFRRLPYTYTGRICIAVNPYQWLDLYSKATMEKFSDGKRDNKPPHVYAVSMEAFFNMRQKQENQSILVSGESGAGKTETTKIVMSHLAALATNSNSKVIQQIIQANPLLESFGNAKTVRNDNSSRFGKFTELQFTIEGQLIGARSRTYLLEKSRVTTQADGERNFHIFYQLLAQRKQFPELELDMVNSFKYVSELAEAPGGDEEGDLSRTREALELVGIEQPLQQEIIQILGAVLHLGETEFTTRNGDVDASQLVDLKHFSVACRLLGVEVDALERAVCNRNVFVGREVILKPMTHDQAADCRDALAKSLYSKLFLWLVEQINQTIGVKTKGAGSFIGILDIFGFEHFETNSFEQFCINYANEKLQQKFVQDVLKTVQIEYEEENISWSHITFADNQDVLNLIEGRLGVISFLNEESLLATGTDASFASKLGAVMENNPLLETPRLNKCAFSIYHYAGKVTYDATGFLDKHRDAILPDIKQCMSKSKLKILSKMFTDDVNANSSTASTSSSNARGRTRSSSTKKGGHAQTRRTTVGTQFKESLSQLMEKIGLTEVHYVRCLKPNPLKSANCFAHGDIVSQLRCAGVIEAIRVSRSAYPSRMPHLECIKKFRVLLTGAVPTQNKFISDSDTEHIKSQCEELMEKLLPGRNIQDYQVGLTRVYFREGVLEEMETKRGWALRKYAIVLQKNVRCWLMRRRFLRQKQQIVVIQKYWRRYVVHKRYLTLRRGVVLLQAQARGNSARKMYRVLKFDYCIVRFQAYCRMHTERQNYLKKLAAIRRLQGFFRFSLLRLVFLRKMEKEKAYKELGSKVAQLQMKLDRKQVHTGAKMSPSGKNRSLSPSDVPHASGPGSDRGTNSSSSTRGSMINSRFSGTSGILDESHEVITALHEENEKLRQQLEKQEAEIQKLKTENRTLKNWQQSKEVGEQVQKLAHRDQESKDLTYLAAIETEYEKLRAYICESRELPTDIGSITQANNAAPPTGGGRGSLTSLSSDKSLLATAAANGIMDQKSAEAHHLLLKSAARIAHAKSKVSSKGNARRVKDHWEEIRNYPPPMHYTLGSVPWKRLLTDWAQGNPKKLDYMTRWLKNVLDGGPIVSDTFPMGVELKYVTPMMLDGFMQLVIPKLSERPDIQVHVHTKEFIGTSMRITLSQLEQQTTGSQRSTGAQRVERSAPMEVEDFQRISILANSNSRSSSSRMSASTLSLSPMESSSAISSGSPSSYRSSIFRSGRSNHSGENHNPRNSFFHRNK</sequence>
<evidence type="ECO:0000313" key="10">
    <source>
        <dbReference type="EMBL" id="KAK1946275.1"/>
    </source>
</evidence>
<evidence type="ECO:0000259" key="9">
    <source>
        <dbReference type="PROSITE" id="PS51456"/>
    </source>
</evidence>
<dbReference type="Gene3D" id="1.20.120.720">
    <property type="entry name" value="Myosin VI head, motor domain, U50 subdomain"/>
    <property type="match status" value="1"/>
</dbReference>
<dbReference type="Proteomes" id="UP001259832">
    <property type="component" value="Unassembled WGS sequence"/>
</dbReference>
<feature type="region of interest" description="Disordered" evidence="8">
    <location>
        <begin position="1107"/>
        <end position="1160"/>
    </location>
</feature>
<dbReference type="GO" id="GO:0005737">
    <property type="term" value="C:cytoplasm"/>
    <property type="evidence" value="ECO:0007669"/>
    <property type="project" value="TreeGrafter"/>
</dbReference>
<evidence type="ECO:0000313" key="11">
    <source>
        <dbReference type="Proteomes" id="UP001259832"/>
    </source>
</evidence>
<feature type="compositionally biased region" description="Low complexity" evidence="8">
    <location>
        <begin position="1137"/>
        <end position="1156"/>
    </location>
</feature>
<dbReference type="GO" id="GO:0000146">
    <property type="term" value="F:microfilament motor activity"/>
    <property type="evidence" value="ECO:0007669"/>
    <property type="project" value="TreeGrafter"/>
</dbReference>
<dbReference type="PRINTS" id="PR00193">
    <property type="entry name" value="MYOSINHEAVY"/>
</dbReference>
<keyword evidence="11" id="KW-1185">Reference proteome</keyword>
<dbReference type="GO" id="GO:0005524">
    <property type="term" value="F:ATP binding"/>
    <property type="evidence" value="ECO:0007669"/>
    <property type="project" value="UniProtKB-UniRule"/>
</dbReference>
<keyword evidence="7" id="KW-0175">Coiled coil</keyword>
<feature type="domain" description="Myosin motor" evidence="9">
    <location>
        <begin position="266"/>
        <end position="964"/>
    </location>
</feature>
<feature type="region of interest" description="Disordered" evidence="8">
    <location>
        <begin position="790"/>
        <end position="826"/>
    </location>
</feature>
<comment type="caution">
    <text evidence="10">The sequence shown here is derived from an EMBL/GenBank/DDBJ whole genome shotgun (WGS) entry which is preliminary data.</text>
</comment>
<dbReference type="GO" id="GO:0016020">
    <property type="term" value="C:membrane"/>
    <property type="evidence" value="ECO:0007669"/>
    <property type="project" value="TreeGrafter"/>
</dbReference>
<dbReference type="InterPro" id="IPR027417">
    <property type="entry name" value="P-loop_NTPase"/>
</dbReference>
<evidence type="ECO:0000256" key="1">
    <source>
        <dbReference type="ARBA" id="ARBA00022741"/>
    </source>
</evidence>
<dbReference type="GO" id="GO:0016459">
    <property type="term" value="C:myosin complex"/>
    <property type="evidence" value="ECO:0007669"/>
    <property type="project" value="UniProtKB-KW"/>
</dbReference>
<dbReference type="Pfam" id="PF00063">
    <property type="entry name" value="Myosin_head"/>
    <property type="match status" value="1"/>
</dbReference>
<comment type="similarity">
    <text evidence="6">Belongs to the TRAFAC class myosin-kinesin ATPase superfamily. Myosin family.</text>
</comment>
<dbReference type="SUPFAM" id="SSF52540">
    <property type="entry name" value="P-loop containing nucleoside triphosphate hydrolases"/>
    <property type="match status" value="1"/>
</dbReference>
<dbReference type="SMART" id="SM00015">
    <property type="entry name" value="IQ"/>
    <property type="match status" value="4"/>
</dbReference>
<feature type="binding site" evidence="6">
    <location>
        <begin position="359"/>
        <end position="366"/>
    </location>
    <ligand>
        <name>ATP</name>
        <dbReference type="ChEBI" id="CHEBI:30616"/>
    </ligand>
</feature>
<keyword evidence="4 6" id="KW-0505">Motor protein</keyword>
<dbReference type="GO" id="GO:0051015">
    <property type="term" value="F:actin filament binding"/>
    <property type="evidence" value="ECO:0007669"/>
    <property type="project" value="TreeGrafter"/>
</dbReference>
<evidence type="ECO:0000256" key="4">
    <source>
        <dbReference type="ARBA" id="ARBA00023175"/>
    </source>
</evidence>
<dbReference type="EMBL" id="JASMQC010000003">
    <property type="protein sequence ID" value="KAK1946275.1"/>
    <property type="molecule type" value="Genomic_DNA"/>
</dbReference>
<keyword evidence="1 6" id="KW-0547">Nucleotide-binding</keyword>
<dbReference type="CDD" id="cd00124">
    <property type="entry name" value="MYSc"/>
    <property type="match status" value="1"/>
</dbReference>
<dbReference type="Pfam" id="PF00612">
    <property type="entry name" value="IQ"/>
    <property type="match status" value="3"/>
</dbReference>
<dbReference type="Gene3D" id="1.20.5.190">
    <property type="match status" value="1"/>
</dbReference>
<dbReference type="SMART" id="SM00242">
    <property type="entry name" value="MYSc"/>
    <property type="match status" value="1"/>
</dbReference>
<evidence type="ECO:0000256" key="5">
    <source>
        <dbReference type="ARBA" id="ARBA00023203"/>
    </source>
</evidence>
<dbReference type="PANTHER" id="PTHR13140">
    <property type="entry name" value="MYOSIN"/>
    <property type="match status" value="1"/>
</dbReference>
<dbReference type="GO" id="GO:0007015">
    <property type="term" value="P:actin filament organization"/>
    <property type="evidence" value="ECO:0007669"/>
    <property type="project" value="TreeGrafter"/>
</dbReference>
<feature type="region of interest" description="Actin-binding" evidence="6">
    <location>
        <begin position="832"/>
        <end position="854"/>
    </location>
</feature>
<evidence type="ECO:0000256" key="3">
    <source>
        <dbReference type="ARBA" id="ARBA00023123"/>
    </source>
</evidence>
<accession>A0AAD9GXD4</accession>
<dbReference type="Gene3D" id="1.20.58.530">
    <property type="match status" value="1"/>
</dbReference>
<dbReference type="Gene3D" id="3.40.850.10">
    <property type="entry name" value="Kinesin motor domain"/>
    <property type="match status" value="1"/>
</dbReference>
<protein>
    <submittedName>
        <fullName evidence="10">Unconventional myosin-Va</fullName>
    </submittedName>
</protein>
<dbReference type="Gene3D" id="1.10.10.820">
    <property type="match status" value="1"/>
</dbReference>
<dbReference type="InterPro" id="IPR001609">
    <property type="entry name" value="Myosin_head_motor_dom-like"/>
</dbReference>
<dbReference type="PROSITE" id="PS50096">
    <property type="entry name" value="IQ"/>
    <property type="match status" value="3"/>
</dbReference>
<keyword evidence="2 6" id="KW-0067">ATP-binding</keyword>
<evidence type="ECO:0000256" key="6">
    <source>
        <dbReference type="PROSITE-ProRule" id="PRU00782"/>
    </source>
</evidence>
<dbReference type="InterPro" id="IPR036961">
    <property type="entry name" value="Kinesin_motor_dom_sf"/>
</dbReference>
<proteinExistence type="inferred from homology"/>
<feature type="region of interest" description="Disordered" evidence="8">
    <location>
        <begin position="1474"/>
        <end position="1536"/>
    </location>
</feature>
<feature type="region of interest" description="Disordered" evidence="8">
    <location>
        <begin position="1439"/>
        <end position="1460"/>
    </location>
</feature>
<keyword evidence="3 6" id="KW-0518">Myosin</keyword>
<dbReference type="InterPro" id="IPR000048">
    <property type="entry name" value="IQ_motif_EF-hand-BS"/>
</dbReference>
<feature type="coiled-coil region" evidence="7">
    <location>
        <begin position="1164"/>
        <end position="1205"/>
    </location>
</feature>
<feature type="compositionally biased region" description="Low complexity" evidence="8">
    <location>
        <begin position="1474"/>
        <end position="1518"/>
    </location>
</feature>
<evidence type="ECO:0000256" key="7">
    <source>
        <dbReference type="SAM" id="Coils"/>
    </source>
</evidence>
<evidence type="ECO:0000256" key="8">
    <source>
        <dbReference type="SAM" id="MobiDB-lite"/>
    </source>
</evidence>
<gene>
    <name evidence="10" type="ORF">P3T76_001828</name>
</gene>
<reference evidence="10" key="1">
    <citation type="submission" date="2023-08" db="EMBL/GenBank/DDBJ databases">
        <title>Reference Genome Resource for the Citrus Pathogen Phytophthora citrophthora.</title>
        <authorList>
            <person name="Moller H."/>
            <person name="Coetzee B."/>
            <person name="Rose L.J."/>
            <person name="Van Niekerk J.M."/>
        </authorList>
    </citation>
    <scope>NUCLEOTIDE SEQUENCE</scope>
    <source>
        <strain evidence="10">STE-U-9442</strain>
    </source>
</reference>
<name>A0AAD9GXD4_9STRA</name>
<feature type="region of interest" description="Disordered" evidence="8">
    <location>
        <begin position="1258"/>
        <end position="1277"/>
    </location>
</feature>
<feature type="compositionally biased region" description="Polar residues" evidence="8">
    <location>
        <begin position="1439"/>
        <end position="1452"/>
    </location>
</feature>
<dbReference type="Gene3D" id="3.30.70.1590">
    <property type="match status" value="1"/>
</dbReference>
<feature type="compositionally biased region" description="Low complexity" evidence="8">
    <location>
        <begin position="790"/>
        <end position="809"/>
    </location>
</feature>
<keyword evidence="5 6" id="KW-0009">Actin-binding</keyword>
<evidence type="ECO:0000256" key="2">
    <source>
        <dbReference type="ARBA" id="ARBA00022840"/>
    </source>
</evidence>